<dbReference type="Proteomes" id="UP000594464">
    <property type="component" value="Chromosome"/>
</dbReference>
<dbReference type="InterPro" id="IPR005624">
    <property type="entry name" value="PduO/GlcC-like"/>
</dbReference>
<protein>
    <submittedName>
        <fullName evidence="2">Heme-binding protein</fullName>
    </submittedName>
</protein>
<evidence type="ECO:0000313" key="3">
    <source>
        <dbReference type="Proteomes" id="UP000594464"/>
    </source>
</evidence>
<feature type="signal peptide" evidence="1">
    <location>
        <begin position="1"/>
        <end position="28"/>
    </location>
</feature>
<evidence type="ECO:0000256" key="1">
    <source>
        <dbReference type="SAM" id="SignalP"/>
    </source>
</evidence>
<keyword evidence="1" id="KW-0732">Signal</keyword>
<dbReference type="InterPro" id="IPR038084">
    <property type="entry name" value="PduO/GlcC-like_sf"/>
</dbReference>
<dbReference type="PANTHER" id="PTHR34309:SF10">
    <property type="entry name" value="SLR1406 PROTEIN"/>
    <property type="match status" value="1"/>
</dbReference>
<evidence type="ECO:0000313" key="2">
    <source>
        <dbReference type="EMBL" id="QPJ64682.1"/>
    </source>
</evidence>
<feature type="chain" id="PRO_5032918597" evidence="1">
    <location>
        <begin position="29"/>
        <end position="168"/>
    </location>
</feature>
<dbReference type="KEGG" id="nva:G3M78_04465"/>
<gene>
    <name evidence="2" type="ORF">G3M78_04465</name>
</gene>
<dbReference type="InterPro" id="IPR052517">
    <property type="entry name" value="GlcG_carb_metab_protein"/>
</dbReference>
<reference evidence="3" key="1">
    <citation type="submission" date="2020-02" db="EMBL/GenBank/DDBJ databases">
        <title>Genomic and physiological characterization of two novel Nitrospinaceae genera.</title>
        <authorList>
            <person name="Mueller A.J."/>
            <person name="Jung M.-Y."/>
            <person name="Strachan C.R."/>
            <person name="Herbold C.W."/>
            <person name="Kirkegaard R.H."/>
            <person name="Daims H."/>
        </authorList>
    </citation>
    <scope>NUCLEOTIDE SEQUENCE [LARGE SCALE GENOMIC DNA]</scope>
</reference>
<dbReference type="PANTHER" id="PTHR34309">
    <property type="entry name" value="SLR1406 PROTEIN"/>
    <property type="match status" value="1"/>
</dbReference>
<accession>A0A7T0C193</accession>
<name>A0A7T0C193_9BACT</name>
<organism evidence="2 3">
    <name type="scientific">Candidatus Nitrohelix vancouverensis</name>
    <dbReference type="NCBI Taxonomy" id="2705534"/>
    <lineage>
        <taxon>Bacteria</taxon>
        <taxon>Pseudomonadati</taxon>
        <taxon>Nitrospinota/Tectimicrobiota group</taxon>
        <taxon>Nitrospinota</taxon>
        <taxon>Nitrospinia</taxon>
        <taxon>Nitrospinales</taxon>
        <taxon>Nitrospinaceae</taxon>
        <taxon>Candidatus Nitrohelix</taxon>
    </lineage>
</organism>
<dbReference type="Pfam" id="PF03928">
    <property type="entry name" value="HbpS-like"/>
    <property type="match status" value="1"/>
</dbReference>
<sequence length="168" mass="17230">MPCFKKIKTSVVVLSLMFVLSPAHSVSAGLLDAKALPLEMAQKAANSALKQCETDGYKVSVAVVDSGGNLKVVVKADGAGPHTTDSSIRKAYTANSLKRSTQELAEMIAKVPALHSLGKMNDNILMLGGGLPVIVEKHLVGGIGVGGAPGAHLDEACAKKGLESIGAE</sequence>
<dbReference type="SUPFAM" id="SSF143744">
    <property type="entry name" value="GlcG-like"/>
    <property type="match status" value="1"/>
</dbReference>
<dbReference type="EMBL" id="CP048620">
    <property type="protein sequence ID" value="QPJ64682.1"/>
    <property type="molecule type" value="Genomic_DNA"/>
</dbReference>
<dbReference type="AlphaFoldDB" id="A0A7T0C193"/>
<dbReference type="Gene3D" id="3.30.450.150">
    <property type="entry name" value="Haem-degrading domain"/>
    <property type="match status" value="1"/>
</dbReference>
<proteinExistence type="predicted"/>